<gene>
    <name evidence="2" type="ORF">F6W96_40970</name>
</gene>
<proteinExistence type="predicted"/>
<dbReference type="Proteomes" id="UP000500953">
    <property type="component" value="Chromosome"/>
</dbReference>
<dbReference type="EMBL" id="CP046173">
    <property type="protein sequence ID" value="QIS23712.1"/>
    <property type="molecule type" value="Genomic_DNA"/>
</dbReference>
<name>A0A6G9ZDW9_9NOCA</name>
<evidence type="ECO:0000256" key="1">
    <source>
        <dbReference type="SAM" id="MobiDB-lite"/>
    </source>
</evidence>
<dbReference type="AlphaFoldDB" id="A0A6G9ZDW9"/>
<feature type="region of interest" description="Disordered" evidence="1">
    <location>
        <begin position="430"/>
        <end position="458"/>
    </location>
</feature>
<dbReference type="InterPro" id="IPR010144">
    <property type="entry name" value="CRISPR-assoc_prot_Csd1-typ"/>
</dbReference>
<evidence type="ECO:0000313" key="2">
    <source>
        <dbReference type="EMBL" id="QIS23712.1"/>
    </source>
</evidence>
<feature type="compositionally biased region" description="Gly residues" evidence="1">
    <location>
        <begin position="448"/>
        <end position="458"/>
    </location>
</feature>
<protein>
    <submittedName>
        <fullName evidence="2">Uncharacterized protein</fullName>
    </submittedName>
</protein>
<dbReference type="Pfam" id="PF09709">
    <property type="entry name" value="Cas_Csd1"/>
    <property type="match status" value="1"/>
</dbReference>
<sequence>MLALVRIPAARAGLRHTSESPPMTIFAELAAHGRAGRGDLPVFHRVRHAEFRLDLDLDGNPLGLVPLRTRDRRGHPAPSVKRTSNIQPLLGIDDVQYVLGWGAGRRADACHTAYRDMAHRWRDAEGAQDPAAAALAAFLDGDHARTLSPPPDITAKQQVLITVAGVPVTQSPTAAAFWAAEITRIKGAGITGLCMVCGRPGPLARSMPDAIPAYLIPGALHTVPLIQIEEPGRTPICLPCADDATLGMTRALSAPDTSMCAQGQDSRIGWWITGEDTDDPMALLIHPDRDSVDRLLARESGSVSPGRFHAVTVSAAGPSRLMIRDWIDADLAVIRANIGTWLQQIRTDQGSDYHYHSLPSMIAVCGRWLPDKNRHANPGEPHSRPVDAQRHLLRTILHATPVPHTLWIHLLGRIRRDGHVSAARIALMQANQARRPDRTAETPLPDPAGGGDLSGYST</sequence>
<evidence type="ECO:0000313" key="3">
    <source>
        <dbReference type="Proteomes" id="UP000500953"/>
    </source>
</evidence>
<reference evidence="2 3" key="1">
    <citation type="journal article" date="2019" name="ACS Chem. Biol.">
        <title>Identification and Mobilization of a Cryptic Antibiotic Biosynthesis Gene Locus from a Human-Pathogenic Nocardia Isolate.</title>
        <authorList>
            <person name="Herisse M."/>
            <person name="Ishida K."/>
            <person name="Porter J.L."/>
            <person name="Howden B."/>
            <person name="Hertweck C."/>
            <person name="Stinear T.P."/>
            <person name="Pidot S.J."/>
        </authorList>
    </citation>
    <scope>NUCLEOTIDE SEQUENCE [LARGE SCALE GENOMIC DNA]</scope>
    <source>
        <strain evidence="2 3">AUSMDU00012715</strain>
    </source>
</reference>
<organism evidence="2 3">
    <name type="scientific">Nocardia terpenica</name>
    <dbReference type="NCBI Taxonomy" id="455432"/>
    <lineage>
        <taxon>Bacteria</taxon>
        <taxon>Bacillati</taxon>
        <taxon>Actinomycetota</taxon>
        <taxon>Actinomycetes</taxon>
        <taxon>Mycobacteriales</taxon>
        <taxon>Nocardiaceae</taxon>
        <taxon>Nocardia</taxon>
    </lineage>
</organism>
<accession>A0A6G9ZDW9</accession>